<dbReference type="InterPro" id="IPR017871">
    <property type="entry name" value="ABC_transporter-like_CS"/>
</dbReference>
<feature type="domain" description="ABC transporter" evidence="3">
    <location>
        <begin position="114"/>
        <end position="358"/>
    </location>
</feature>
<dbReference type="Pfam" id="PF00005">
    <property type="entry name" value="ABC_tran"/>
    <property type="match status" value="1"/>
</dbReference>
<evidence type="ECO:0000313" key="4">
    <source>
        <dbReference type="EMBL" id="GAF80653.1"/>
    </source>
</evidence>
<dbReference type="EMBL" id="BARS01002069">
    <property type="protein sequence ID" value="GAF80653.1"/>
    <property type="molecule type" value="Genomic_DNA"/>
</dbReference>
<dbReference type="InterPro" id="IPR050107">
    <property type="entry name" value="ABC_carbohydrate_import_ATPase"/>
</dbReference>
<keyword evidence="1" id="KW-0547">Nucleotide-binding</keyword>
<dbReference type="GO" id="GO:0005524">
    <property type="term" value="F:ATP binding"/>
    <property type="evidence" value="ECO:0007669"/>
    <property type="project" value="UniProtKB-KW"/>
</dbReference>
<proteinExistence type="predicted"/>
<dbReference type="Gene3D" id="3.40.50.300">
    <property type="entry name" value="P-loop containing nucleotide triphosphate hydrolases"/>
    <property type="match status" value="2"/>
</dbReference>
<dbReference type="GO" id="GO:0016887">
    <property type="term" value="F:ATP hydrolysis activity"/>
    <property type="evidence" value="ECO:0007669"/>
    <property type="project" value="InterPro"/>
</dbReference>
<evidence type="ECO:0000256" key="1">
    <source>
        <dbReference type="ARBA" id="ARBA00022741"/>
    </source>
</evidence>
<dbReference type="SUPFAM" id="SSF52540">
    <property type="entry name" value="P-loop containing nucleoside triphosphate hydrolases"/>
    <property type="match status" value="2"/>
</dbReference>
<comment type="caution">
    <text evidence="4">The sequence shown here is derived from an EMBL/GenBank/DDBJ whole genome shotgun (WGS) entry which is preliminary data.</text>
</comment>
<dbReference type="PANTHER" id="PTHR43790">
    <property type="entry name" value="CARBOHYDRATE TRANSPORT ATP-BINDING PROTEIN MG119-RELATED"/>
    <property type="match status" value="1"/>
</dbReference>
<name>X0SHW6_9ZZZZ</name>
<evidence type="ECO:0000256" key="2">
    <source>
        <dbReference type="ARBA" id="ARBA00022840"/>
    </source>
</evidence>
<dbReference type="PANTHER" id="PTHR43790:SF4">
    <property type="entry name" value="GUANOSINE IMPORT ATP-BINDING PROTEIN NUPO"/>
    <property type="match status" value="1"/>
</dbReference>
<gene>
    <name evidence="4" type="ORF">S01H1_03859</name>
</gene>
<dbReference type="PROSITE" id="PS50893">
    <property type="entry name" value="ABC_TRANSPORTER_2"/>
    <property type="match status" value="1"/>
</dbReference>
<dbReference type="AlphaFoldDB" id="X0SHW6"/>
<dbReference type="PROSITE" id="PS00211">
    <property type="entry name" value="ABC_TRANSPORTER_1"/>
    <property type="match status" value="1"/>
</dbReference>
<reference evidence="4" key="1">
    <citation type="journal article" date="2014" name="Front. Microbiol.">
        <title>High frequency of phylogenetically diverse reductive dehalogenase-homologous genes in deep subseafloor sedimentary metagenomes.</title>
        <authorList>
            <person name="Kawai M."/>
            <person name="Futagami T."/>
            <person name="Toyoda A."/>
            <person name="Takaki Y."/>
            <person name="Nishi S."/>
            <person name="Hori S."/>
            <person name="Arai W."/>
            <person name="Tsubouchi T."/>
            <person name="Morono Y."/>
            <person name="Uchiyama I."/>
            <person name="Ito T."/>
            <person name="Fujiyama A."/>
            <person name="Inagaki F."/>
            <person name="Takami H."/>
        </authorList>
    </citation>
    <scope>NUCLEOTIDE SEQUENCE</scope>
    <source>
        <strain evidence="4">Expedition CK06-06</strain>
    </source>
</reference>
<sequence>GQQQRVEILKALYREVDILIMDEPTSVLTPQEVDQLFTTLRTLVDDGLTIIFITHKLDEVMQVSDRVTVLRKGKVVATILTTETDKPSLARLMVGREVIFRLEKSRLERREKILEVNNLQALNDRGIPALRGVSFDLFGGEILGVAGVSGNGQYELAEALTGLRKSTKGRVFLEKKDVTNCSAREMNDLNVAHIPAERIRIGVVPALSIRENLILKKYRHSPFSHGEFLDNKEIEENACRAISDYQIAAPSCETPVKLLSGGNIQKVILARELSENPSLIVAVHPTYGLDIGATEQVRQVLLVQRERGAATLLISEDLEEIMTLSDRILVLFNGEVMGILDAESADIEEIGLMMAGTRHKGEEL</sequence>
<dbReference type="InterPro" id="IPR027417">
    <property type="entry name" value="P-loop_NTPase"/>
</dbReference>
<dbReference type="InterPro" id="IPR003439">
    <property type="entry name" value="ABC_transporter-like_ATP-bd"/>
</dbReference>
<feature type="non-terminal residue" evidence="4">
    <location>
        <position position="1"/>
    </location>
</feature>
<organism evidence="4">
    <name type="scientific">marine sediment metagenome</name>
    <dbReference type="NCBI Taxonomy" id="412755"/>
    <lineage>
        <taxon>unclassified sequences</taxon>
        <taxon>metagenomes</taxon>
        <taxon>ecological metagenomes</taxon>
    </lineage>
</organism>
<dbReference type="CDD" id="cd03215">
    <property type="entry name" value="ABC_Carb_Monos_II"/>
    <property type="match status" value="1"/>
</dbReference>
<keyword evidence="2" id="KW-0067">ATP-binding</keyword>
<accession>X0SHW6</accession>
<evidence type="ECO:0000259" key="3">
    <source>
        <dbReference type="PROSITE" id="PS50893"/>
    </source>
</evidence>
<protein>
    <recommendedName>
        <fullName evidence="3">ABC transporter domain-containing protein</fullName>
    </recommendedName>
</protein>